<dbReference type="RefSeq" id="WP_377163962.1">
    <property type="nucleotide sequence ID" value="NZ_JBHSMQ010000001.1"/>
</dbReference>
<dbReference type="Proteomes" id="UP001596052">
    <property type="component" value="Unassembled WGS sequence"/>
</dbReference>
<accession>A0ABW0KML6</accession>
<proteinExistence type="predicted"/>
<evidence type="ECO:0008006" key="3">
    <source>
        <dbReference type="Google" id="ProtNLM"/>
    </source>
</evidence>
<keyword evidence="2" id="KW-1185">Reference proteome</keyword>
<comment type="caution">
    <text evidence="1">The sequence shown here is derived from an EMBL/GenBank/DDBJ whole genome shotgun (WGS) entry which is preliminary data.</text>
</comment>
<evidence type="ECO:0000313" key="1">
    <source>
        <dbReference type="EMBL" id="MFC5454166.1"/>
    </source>
</evidence>
<name>A0ABW0KML6_9BACT</name>
<gene>
    <name evidence="1" type="ORF">ACFQDI_04790</name>
</gene>
<protein>
    <recommendedName>
        <fullName evidence="3">CopG family transcriptional regulator</fullName>
    </recommendedName>
</protein>
<organism evidence="1 2">
    <name type="scientific">Prosthecobacter fluviatilis</name>
    <dbReference type="NCBI Taxonomy" id="445931"/>
    <lineage>
        <taxon>Bacteria</taxon>
        <taxon>Pseudomonadati</taxon>
        <taxon>Verrucomicrobiota</taxon>
        <taxon>Verrucomicrobiia</taxon>
        <taxon>Verrucomicrobiales</taxon>
        <taxon>Verrucomicrobiaceae</taxon>
        <taxon>Prosthecobacter</taxon>
    </lineage>
</organism>
<sequence length="58" mass="6431">MKINTSITIDPRIAKLAKKYAALDGRSFANYVERAVARQVENDQLAESSPKAKPAKKK</sequence>
<reference evidence="2" key="1">
    <citation type="journal article" date="2019" name="Int. J. Syst. Evol. Microbiol.">
        <title>The Global Catalogue of Microorganisms (GCM) 10K type strain sequencing project: providing services to taxonomists for standard genome sequencing and annotation.</title>
        <authorList>
            <consortium name="The Broad Institute Genomics Platform"/>
            <consortium name="The Broad Institute Genome Sequencing Center for Infectious Disease"/>
            <person name="Wu L."/>
            <person name="Ma J."/>
        </authorList>
    </citation>
    <scope>NUCLEOTIDE SEQUENCE [LARGE SCALE GENOMIC DNA]</scope>
    <source>
        <strain evidence="2">CGMCC 4.1469</strain>
    </source>
</reference>
<evidence type="ECO:0000313" key="2">
    <source>
        <dbReference type="Proteomes" id="UP001596052"/>
    </source>
</evidence>
<dbReference type="EMBL" id="JBHSMQ010000001">
    <property type="protein sequence ID" value="MFC5454166.1"/>
    <property type="molecule type" value="Genomic_DNA"/>
</dbReference>